<feature type="transmembrane region" description="Helical" evidence="1">
    <location>
        <begin position="219"/>
        <end position="238"/>
    </location>
</feature>
<keyword evidence="1" id="KW-0472">Membrane</keyword>
<dbReference type="EMBL" id="JGZP01000012">
    <property type="protein sequence ID" value="KFI97346.1"/>
    <property type="molecule type" value="Genomic_DNA"/>
</dbReference>
<proteinExistence type="predicted"/>
<dbReference type="Proteomes" id="UP000029004">
    <property type="component" value="Unassembled WGS sequence"/>
</dbReference>
<evidence type="ECO:0000313" key="2">
    <source>
        <dbReference type="EMBL" id="KFI97346.1"/>
    </source>
</evidence>
<keyword evidence="3" id="KW-1185">Reference proteome</keyword>
<feature type="transmembrane region" description="Helical" evidence="1">
    <location>
        <begin position="310"/>
        <end position="331"/>
    </location>
</feature>
<dbReference type="eggNOG" id="ENOG5032VVG">
    <property type="taxonomic scope" value="Bacteria"/>
</dbReference>
<dbReference type="AlphaFoldDB" id="A0A087DP96"/>
<protein>
    <recommendedName>
        <fullName evidence="4">Glycosyltransferase RgtA/B/C/D-like domain-containing protein</fullName>
    </recommendedName>
</protein>
<dbReference type="STRING" id="762211.BSTEL_0067"/>
<feature type="transmembrane region" description="Helical" evidence="1">
    <location>
        <begin position="181"/>
        <end position="207"/>
    </location>
</feature>
<feature type="transmembrane region" description="Helical" evidence="1">
    <location>
        <begin position="552"/>
        <end position="574"/>
    </location>
</feature>
<feature type="transmembrane region" description="Helical" evidence="1">
    <location>
        <begin position="509"/>
        <end position="531"/>
    </location>
</feature>
<keyword evidence="1" id="KW-0812">Transmembrane</keyword>
<evidence type="ECO:0008006" key="4">
    <source>
        <dbReference type="Google" id="ProtNLM"/>
    </source>
</evidence>
<gene>
    <name evidence="2" type="ORF">BSTEL_0067</name>
</gene>
<feature type="transmembrane region" description="Helical" evidence="1">
    <location>
        <begin position="108"/>
        <end position="133"/>
    </location>
</feature>
<dbReference type="Pfam" id="PF19484">
    <property type="entry name" value="DUF6020"/>
    <property type="match status" value="1"/>
</dbReference>
<accession>A0A087DP96</accession>
<feature type="transmembrane region" description="Helical" evidence="1">
    <location>
        <begin position="47"/>
        <end position="69"/>
    </location>
</feature>
<keyword evidence="1" id="KW-1133">Transmembrane helix</keyword>
<evidence type="ECO:0000256" key="1">
    <source>
        <dbReference type="SAM" id="Phobius"/>
    </source>
</evidence>
<name>A0A087DP96_9BIFI</name>
<organism evidence="2 3">
    <name type="scientific">Bifidobacterium stellenboschense</name>
    <dbReference type="NCBI Taxonomy" id="762211"/>
    <lineage>
        <taxon>Bacteria</taxon>
        <taxon>Bacillati</taxon>
        <taxon>Actinomycetota</taxon>
        <taxon>Actinomycetes</taxon>
        <taxon>Bifidobacteriales</taxon>
        <taxon>Bifidobacteriaceae</taxon>
        <taxon>Bifidobacterium</taxon>
    </lineage>
</organism>
<feature type="transmembrane region" description="Helical" evidence="1">
    <location>
        <begin position="580"/>
        <end position="598"/>
    </location>
</feature>
<dbReference type="InterPro" id="IPR046062">
    <property type="entry name" value="DUF6020"/>
</dbReference>
<comment type="caution">
    <text evidence="2">The sequence shown here is derived from an EMBL/GenBank/DDBJ whole genome shotgun (WGS) entry which is preliminary data.</text>
</comment>
<sequence length="632" mass="69744">MVVTMLLRSIGPSAAARLASCVAGGLVISLADRMAVRAVAGPLDGGFWLETCAAAGVLYAAFTAGEWLLSARLRVGMPDGLPGPARRFVARARGGFDRFDALRAPVRLAVCATVILVCWLPVIVMMAPGTIWYDTGDQIVQFLAVVSPDGTTGVVSAHHPLLDTIVFGTAAWMGESLFGGYGAGLACYLAVQVIVTGMELAGMCLYARRIGCGRAASTCMLLFFAVFPAFPIFTMSIVKDTLHMMALIPWLVMVAEATRTRLAVFDSRRFLIGFIVVSTLCALTTMTGLVIVILTSACLPLLRARRGRRIAALACMLVVAFVSGVAFPAMVRGPLRVRGEDANQLLVVPMQMTARYALDHPHDVTDRERRIIDRVNRVPFEQMASRYNPYLADPVIQYSLRDPAAVPEYLSVWAVMGLRHPDSYAAAFTALESGWFSLRRTPLNTTNRGISLDRLCRHADKAIGNTMWFQINDAVSPSFRPLAKRSPRFTVDRPAVYRLWDTWRSTPVLNLPAFTAMWTFILPLFLAFHLIGRAGRPGERAATLPQKPPRRAWWPFTIPLFWSLLSLLPNAISIPLKPTATRYMMWAPVTIMLMLALLRADMVAPERLWDDGRDTRRDRGNGFERSIRRADV</sequence>
<feature type="transmembrane region" description="Helical" evidence="1">
    <location>
        <begin position="270"/>
        <end position="298"/>
    </location>
</feature>
<evidence type="ECO:0000313" key="3">
    <source>
        <dbReference type="Proteomes" id="UP000029004"/>
    </source>
</evidence>
<reference evidence="2 3" key="1">
    <citation type="submission" date="2014-03" db="EMBL/GenBank/DDBJ databases">
        <title>Genomics of Bifidobacteria.</title>
        <authorList>
            <person name="Ventura M."/>
            <person name="Milani C."/>
            <person name="Lugli G.A."/>
        </authorList>
    </citation>
    <scope>NUCLEOTIDE SEQUENCE [LARGE SCALE GENOMIC DNA]</scope>
    <source>
        <strain evidence="2 3">DSM 23968</strain>
    </source>
</reference>